<keyword evidence="4" id="KW-0028">Amino-acid biosynthesis</keyword>
<comment type="caution">
    <text evidence="10">The sequence shown here is derived from an EMBL/GenBank/DDBJ whole genome shotgun (WGS) entry which is preliminary data.</text>
</comment>
<sequence>MNTILNQIIENKEKEVAIAQRMEPVQRLQEKPLYHRQGHSLSDRLRGSASIIAEFKRKSPSKGEINVNAKVQPTVQEYAGYGAAGISVLTDEKFFGGDLYDFSQAREVLAIPLLRKDFIISEYQIHQSKAYGADVILLIAACLSPLQVQQLSGLAKSLGMETLLELHTQEELGHYNPGIDLVGINNRDLHSFSVDLSRSASLASKLPPEAVRVAESGIHSVEDCLFLLQRGFNGVLMGEYFMKHEKPGLAFKNFNESL</sequence>
<evidence type="ECO:0000256" key="1">
    <source>
        <dbReference type="ARBA" id="ARBA00001633"/>
    </source>
</evidence>
<dbReference type="NCBIfam" id="NF001377">
    <property type="entry name" value="PRK00278.2-4"/>
    <property type="match status" value="1"/>
</dbReference>
<comment type="catalytic activity">
    <reaction evidence="1">
        <text>1-(2-carboxyphenylamino)-1-deoxy-D-ribulose 5-phosphate + H(+) = (1S,2R)-1-C-(indol-3-yl)glycerol 3-phosphate + CO2 + H2O</text>
        <dbReference type="Rhea" id="RHEA:23476"/>
        <dbReference type="ChEBI" id="CHEBI:15377"/>
        <dbReference type="ChEBI" id="CHEBI:15378"/>
        <dbReference type="ChEBI" id="CHEBI:16526"/>
        <dbReference type="ChEBI" id="CHEBI:58613"/>
        <dbReference type="ChEBI" id="CHEBI:58866"/>
        <dbReference type="EC" id="4.1.1.48"/>
    </reaction>
</comment>
<comment type="pathway">
    <text evidence="2">Amino-acid biosynthesis; L-tryptophan biosynthesis; L-tryptophan from chorismate: step 4/5.</text>
</comment>
<feature type="domain" description="Indole-3-glycerol phosphate synthase" evidence="9">
    <location>
        <begin position="5"/>
        <end position="250"/>
    </location>
</feature>
<keyword evidence="5" id="KW-0210">Decarboxylase</keyword>
<gene>
    <name evidence="10" type="primary">trpC</name>
    <name evidence="10" type="ORF">IC612_00855</name>
</gene>
<evidence type="ECO:0000256" key="4">
    <source>
        <dbReference type="ARBA" id="ARBA00022605"/>
    </source>
</evidence>
<evidence type="ECO:0000313" key="10">
    <source>
        <dbReference type="EMBL" id="MBF5026346.1"/>
    </source>
</evidence>
<dbReference type="InterPro" id="IPR011060">
    <property type="entry name" value="RibuloseP-bd_barrel"/>
</dbReference>
<dbReference type="InterPro" id="IPR001468">
    <property type="entry name" value="Indole-3-GlycerolPSynthase_CS"/>
</dbReference>
<dbReference type="GO" id="GO:0004425">
    <property type="term" value="F:indole-3-glycerol-phosphate synthase activity"/>
    <property type="evidence" value="ECO:0007669"/>
    <property type="project" value="UniProtKB-EC"/>
</dbReference>
<evidence type="ECO:0000313" key="11">
    <source>
        <dbReference type="Proteomes" id="UP000694480"/>
    </source>
</evidence>
<dbReference type="PANTHER" id="PTHR22854">
    <property type="entry name" value="TRYPTOPHAN BIOSYNTHESIS PROTEIN"/>
    <property type="match status" value="1"/>
</dbReference>
<dbReference type="AlphaFoldDB" id="A0A931E5Z9"/>
<evidence type="ECO:0000259" key="9">
    <source>
        <dbReference type="Pfam" id="PF00218"/>
    </source>
</evidence>
<dbReference type="InterPro" id="IPR013785">
    <property type="entry name" value="Aldolase_TIM"/>
</dbReference>
<accession>A0A931E5Z9</accession>
<evidence type="ECO:0000256" key="7">
    <source>
        <dbReference type="ARBA" id="ARBA00023141"/>
    </source>
</evidence>
<dbReference type="SUPFAM" id="SSF51366">
    <property type="entry name" value="Ribulose-phoshate binding barrel"/>
    <property type="match status" value="1"/>
</dbReference>
<dbReference type="GO" id="GO:0004640">
    <property type="term" value="F:phosphoribosylanthranilate isomerase activity"/>
    <property type="evidence" value="ECO:0007669"/>
    <property type="project" value="TreeGrafter"/>
</dbReference>
<dbReference type="InterPro" id="IPR013798">
    <property type="entry name" value="Indole-3-glycerol_P_synth_dom"/>
</dbReference>
<dbReference type="RefSeq" id="WP_194738274.1">
    <property type="nucleotide sequence ID" value="NZ_JADKYY010000001.1"/>
</dbReference>
<keyword evidence="6" id="KW-0822">Tryptophan biosynthesis</keyword>
<dbReference type="PANTHER" id="PTHR22854:SF2">
    <property type="entry name" value="INDOLE-3-GLYCEROL-PHOSPHATE SYNTHASE"/>
    <property type="match status" value="1"/>
</dbReference>
<dbReference type="CDD" id="cd00331">
    <property type="entry name" value="IGPS"/>
    <property type="match status" value="1"/>
</dbReference>
<dbReference type="Pfam" id="PF00218">
    <property type="entry name" value="IGPS"/>
    <property type="match status" value="1"/>
</dbReference>
<organism evidence="10 11">
    <name type="scientific">Planobacterium oryzisoli</name>
    <dbReference type="NCBI Taxonomy" id="2771435"/>
    <lineage>
        <taxon>Bacteria</taxon>
        <taxon>Pseudomonadati</taxon>
        <taxon>Bacteroidota</taxon>
        <taxon>Flavobacteriia</taxon>
        <taxon>Flavobacteriales</taxon>
        <taxon>Weeksellaceae</taxon>
        <taxon>Chryseobacterium group</taxon>
        <taxon>Chryseobacterium</taxon>
    </lineage>
</organism>
<dbReference type="PROSITE" id="PS00614">
    <property type="entry name" value="IGPS"/>
    <property type="match status" value="1"/>
</dbReference>
<evidence type="ECO:0000256" key="6">
    <source>
        <dbReference type="ARBA" id="ARBA00022822"/>
    </source>
</evidence>
<dbReference type="Gene3D" id="3.20.20.70">
    <property type="entry name" value="Aldolase class I"/>
    <property type="match status" value="1"/>
</dbReference>
<dbReference type="GO" id="GO:0000162">
    <property type="term" value="P:L-tryptophan biosynthetic process"/>
    <property type="evidence" value="ECO:0007669"/>
    <property type="project" value="UniProtKB-KW"/>
</dbReference>
<keyword evidence="7" id="KW-0057">Aromatic amino acid biosynthesis</keyword>
<name>A0A931E5Z9_9FLAO</name>
<dbReference type="Proteomes" id="UP000694480">
    <property type="component" value="Unassembled WGS sequence"/>
</dbReference>
<protein>
    <recommendedName>
        <fullName evidence="3">indole-3-glycerol-phosphate synthase</fullName>
        <ecNumber evidence="3">4.1.1.48</ecNumber>
    </recommendedName>
</protein>
<evidence type="ECO:0000256" key="8">
    <source>
        <dbReference type="ARBA" id="ARBA00023239"/>
    </source>
</evidence>
<evidence type="ECO:0000256" key="5">
    <source>
        <dbReference type="ARBA" id="ARBA00022793"/>
    </source>
</evidence>
<evidence type="ECO:0000256" key="3">
    <source>
        <dbReference type="ARBA" id="ARBA00012362"/>
    </source>
</evidence>
<proteinExistence type="predicted"/>
<reference evidence="10" key="1">
    <citation type="submission" date="2020-11" db="EMBL/GenBank/DDBJ databases">
        <title>Genome seq and assembly of Planobacterium sp.</title>
        <authorList>
            <person name="Chhetri G."/>
        </authorList>
    </citation>
    <scope>NUCLEOTIDE SEQUENCE</scope>
    <source>
        <strain evidence="10">GCR5</strain>
    </source>
</reference>
<dbReference type="EC" id="4.1.1.48" evidence="3"/>
<keyword evidence="8 10" id="KW-0456">Lyase</keyword>
<evidence type="ECO:0000256" key="2">
    <source>
        <dbReference type="ARBA" id="ARBA00004696"/>
    </source>
</evidence>
<dbReference type="InterPro" id="IPR045186">
    <property type="entry name" value="Indole-3-glycerol_P_synth"/>
</dbReference>
<dbReference type="FunFam" id="3.20.20.70:FF:000024">
    <property type="entry name" value="Indole-3-glycerol phosphate synthase"/>
    <property type="match status" value="1"/>
</dbReference>
<keyword evidence="11" id="KW-1185">Reference proteome</keyword>
<dbReference type="EMBL" id="JADKYY010000001">
    <property type="protein sequence ID" value="MBF5026346.1"/>
    <property type="molecule type" value="Genomic_DNA"/>
</dbReference>